<comment type="caution">
    <text evidence="2">The sequence shown here is derived from an EMBL/GenBank/DDBJ whole genome shotgun (WGS) entry which is preliminary data.</text>
</comment>
<feature type="transmembrane region" description="Helical" evidence="1">
    <location>
        <begin position="41"/>
        <end position="60"/>
    </location>
</feature>
<reference evidence="2 3" key="1">
    <citation type="submission" date="2014-08" db="EMBL/GenBank/DDBJ databases">
        <title>Whole genome shotgun sequence of Rhizobium rubi NBRC 13261.</title>
        <authorList>
            <person name="Katano-Makiyama Y."/>
            <person name="Hosoyama A."/>
            <person name="Hashimoto M."/>
            <person name="Hosoyama Y."/>
            <person name="Noguchi M."/>
            <person name="Tsuchikane K."/>
            <person name="Uohara A."/>
            <person name="Ohji S."/>
            <person name="Ichikawa N."/>
            <person name="Kimura A."/>
            <person name="Yamazoe A."/>
            <person name="Fujita N."/>
        </authorList>
    </citation>
    <scope>NUCLEOTIDE SEQUENCE [LARGE SCALE GENOMIC DNA]</scope>
    <source>
        <strain evidence="2 3">NBRC 13261</strain>
    </source>
</reference>
<keyword evidence="1" id="KW-1133">Transmembrane helix</keyword>
<dbReference type="Pfam" id="PF11003">
    <property type="entry name" value="DUF2842"/>
    <property type="match status" value="1"/>
</dbReference>
<name>A0A081CWX2_9HYPH</name>
<keyword evidence="1" id="KW-0472">Membrane</keyword>
<dbReference type="Proteomes" id="UP000028701">
    <property type="component" value="Unassembled WGS sequence"/>
</dbReference>
<evidence type="ECO:0008006" key="4">
    <source>
        <dbReference type="Google" id="ProtNLM"/>
    </source>
</evidence>
<evidence type="ECO:0000313" key="3">
    <source>
        <dbReference type="Proteomes" id="UP000028701"/>
    </source>
</evidence>
<sequence length="70" mass="7824">MPTRLKSFIGTIVIICLVVLYAVVATSFATAALAAQPWWVHLAYFSISGLLWILPTMFIIKWMAGPKQQK</sequence>
<gene>
    <name evidence="2" type="ORF">RRU01S_15_00930</name>
</gene>
<dbReference type="EMBL" id="BBJU01000015">
    <property type="protein sequence ID" value="GAK71168.1"/>
    <property type="molecule type" value="Genomic_DNA"/>
</dbReference>
<dbReference type="AlphaFoldDB" id="A0A081CWX2"/>
<evidence type="ECO:0000256" key="1">
    <source>
        <dbReference type="SAM" id="Phobius"/>
    </source>
</evidence>
<keyword evidence="1" id="KW-0812">Transmembrane</keyword>
<accession>A0A081CWX2</accession>
<dbReference type="OrthoDB" id="7510023at2"/>
<evidence type="ECO:0000313" key="2">
    <source>
        <dbReference type="EMBL" id="GAK71168.1"/>
    </source>
</evidence>
<organism evidence="2 3">
    <name type="scientific">Agrobacterium rubi TR3 = NBRC 13261</name>
    <dbReference type="NCBI Taxonomy" id="1368415"/>
    <lineage>
        <taxon>Bacteria</taxon>
        <taxon>Pseudomonadati</taxon>
        <taxon>Pseudomonadota</taxon>
        <taxon>Alphaproteobacteria</taxon>
        <taxon>Hyphomicrobiales</taxon>
        <taxon>Rhizobiaceae</taxon>
        <taxon>Rhizobium/Agrobacterium group</taxon>
        <taxon>Agrobacterium</taxon>
    </lineage>
</organism>
<dbReference type="InterPro" id="IPR021265">
    <property type="entry name" value="DUF2842"/>
</dbReference>
<feature type="transmembrane region" description="Helical" evidence="1">
    <location>
        <begin position="12"/>
        <end position="35"/>
    </location>
</feature>
<dbReference type="eggNOG" id="ENOG50339JI">
    <property type="taxonomic scope" value="Bacteria"/>
</dbReference>
<proteinExistence type="predicted"/>
<protein>
    <recommendedName>
        <fullName evidence="4">DUF2842 domain-containing protein</fullName>
    </recommendedName>
</protein>
<dbReference type="RefSeq" id="WP_045230786.1">
    <property type="nucleotide sequence ID" value="NZ_BBJU01000015.1"/>
</dbReference>